<dbReference type="SUPFAM" id="SSF54427">
    <property type="entry name" value="NTF2-like"/>
    <property type="match status" value="1"/>
</dbReference>
<organism evidence="2 3">
    <name type="scientific">Ferrimonas gelatinilytica</name>
    <dbReference type="NCBI Taxonomy" id="1255257"/>
    <lineage>
        <taxon>Bacteria</taxon>
        <taxon>Pseudomonadati</taxon>
        <taxon>Pseudomonadota</taxon>
        <taxon>Gammaproteobacteria</taxon>
        <taxon>Alteromonadales</taxon>
        <taxon>Ferrimonadaceae</taxon>
        <taxon>Ferrimonas</taxon>
    </lineage>
</organism>
<reference evidence="3" key="1">
    <citation type="journal article" date="2019" name="Int. J. Syst. Evol. Microbiol.">
        <title>The Global Catalogue of Microorganisms (GCM) 10K type strain sequencing project: providing services to taxonomists for standard genome sequencing and annotation.</title>
        <authorList>
            <consortium name="The Broad Institute Genomics Platform"/>
            <consortium name="The Broad Institute Genome Sequencing Center for Infectious Disease"/>
            <person name="Wu L."/>
            <person name="Ma J."/>
        </authorList>
    </citation>
    <scope>NUCLEOTIDE SEQUENCE [LARGE SCALE GENOMIC DNA]</scope>
    <source>
        <strain evidence="3">JCM 18720</strain>
    </source>
</reference>
<dbReference type="EMBL" id="BAABLF010000005">
    <property type="protein sequence ID" value="GAA5188561.1"/>
    <property type="molecule type" value="Genomic_DNA"/>
</dbReference>
<keyword evidence="3" id="KW-1185">Reference proteome</keyword>
<dbReference type="PANTHER" id="PTHR33747">
    <property type="entry name" value="UPF0225 PROTEIN SCO1677"/>
    <property type="match status" value="1"/>
</dbReference>
<dbReference type="InterPro" id="IPR004027">
    <property type="entry name" value="SEC_C_motif"/>
</dbReference>
<protein>
    <submittedName>
        <fullName evidence="2">YchJ family protein</fullName>
    </submittedName>
</protein>
<evidence type="ECO:0000313" key="3">
    <source>
        <dbReference type="Proteomes" id="UP001501600"/>
    </source>
</evidence>
<dbReference type="SUPFAM" id="SSF103642">
    <property type="entry name" value="Sec-C motif"/>
    <property type="match status" value="1"/>
</dbReference>
<dbReference type="InterPro" id="IPR048469">
    <property type="entry name" value="YchJ-like_M"/>
</dbReference>
<comment type="caution">
    <text evidence="2">The sequence shown here is derived from an EMBL/GenBank/DDBJ whole genome shotgun (WGS) entry which is preliminary data.</text>
</comment>
<feature type="domain" description="YchJ-like middle NTF2-like" evidence="1">
    <location>
        <begin position="1"/>
        <end position="93"/>
    </location>
</feature>
<accession>A0ABP9RXP3</accession>
<dbReference type="PANTHER" id="PTHR33747:SF1">
    <property type="entry name" value="ADENYLATE CYCLASE-ASSOCIATED CAP C-TERMINAL DOMAIN-CONTAINING PROTEIN"/>
    <property type="match status" value="1"/>
</dbReference>
<evidence type="ECO:0000259" key="1">
    <source>
        <dbReference type="Pfam" id="PF17775"/>
    </source>
</evidence>
<proteinExistence type="predicted"/>
<name>A0ABP9RXP3_9GAMM</name>
<dbReference type="InterPro" id="IPR032710">
    <property type="entry name" value="NTF2-like_dom_sf"/>
</dbReference>
<dbReference type="Proteomes" id="UP001501600">
    <property type="component" value="Unassembled WGS sequence"/>
</dbReference>
<gene>
    <name evidence="2" type="ORF">GCM10025772_08840</name>
</gene>
<dbReference type="Pfam" id="PF17775">
    <property type="entry name" value="YchJ_M-like"/>
    <property type="match status" value="1"/>
</dbReference>
<sequence length="119" mass="13663">MRSRYSAYVLAQAQYLLDTHHPEYRGDLTVETLAQACAETRWARLELLSTPPASQDVGYVEFKAWYYQGDRLAAMHERSRFCRDQGQWRYCDGQFDPKPAGRNAPCVCGSGKKFKRCCG</sequence>
<dbReference type="Gene3D" id="3.10.450.50">
    <property type="match status" value="1"/>
</dbReference>
<evidence type="ECO:0000313" key="2">
    <source>
        <dbReference type="EMBL" id="GAA5188561.1"/>
    </source>
</evidence>
<dbReference type="Pfam" id="PF02810">
    <property type="entry name" value="SEC-C"/>
    <property type="match status" value="1"/>
</dbReference>